<name>A0A1B7X8A5_APHFL</name>
<dbReference type="Proteomes" id="UP000092093">
    <property type="component" value="Unassembled WGS sequence"/>
</dbReference>
<gene>
    <name evidence="1" type="ORF">AN484_00890</name>
</gene>
<comment type="caution">
    <text evidence="1">The sequence shown here is derived from an EMBL/GenBank/DDBJ whole genome shotgun (WGS) entry which is preliminary data.</text>
</comment>
<accession>A0A1B7X8A5</accession>
<evidence type="ECO:0000313" key="2">
    <source>
        <dbReference type="Proteomes" id="UP000092093"/>
    </source>
</evidence>
<sequence>MNKRILKDGAEVDSFDKPVDLIIHTKAPGKWKLTDLETGEEYLGSEISTDFAEVLREKVNINKIGTWVKTKWKQKPVVD</sequence>
<evidence type="ECO:0000313" key="1">
    <source>
        <dbReference type="EMBL" id="OBQ45562.1"/>
    </source>
</evidence>
<organism evidence="1 2">
    <name type="scientific">Aphanizomenon flos-aquae WA102</name>
    <dbReference type="NCBI Taxonomy" id="1710896"/>
    <lineage>
        <taxon>Bacteria</taxon>
        <taxon>Bacillati</taxon>
        <taxon>Cyanobacteriota</taxon>
        <taxon>Cyanophyceae</taxon>
        <taxon>Nostocales</taxon>
        <taxon>Aphanizomenonaceae</taxon>
        <taxon>Aphanizomenon</taxon>
    </lineage>
</organism>
<reference evidence="1 2" key="1">
    <citation type="submission" date="2015-09" db="EMBL/GenBank/DDBJ databases">
        <title>Aphanizomenon flos-aquae WA102.</title>
        <authorList>
            <person name="Driscoll C."/>
        </authorList>
    </citation>
    <scope>NUCLEOTIDE SEQUENCE [LARGE SCALE GENOMIC DNA]</scope>
    <source>
        <strain evidence="1">WA102</strain>
    </source>
</reference>
<protein>
    <submittedName>
        <fullName evidence="1">Uncharacterized protein</fullName>
    </submittedName>
</protein>
<dbReference type="AlphaFoldDB" id="A0A1B7X8A5"/>
<dbReference type="EMBL" id="LJOW01000002">
    <property type="protein sequence ID" value="OBQ45562.1"/>
    <property type="molecule type" value="Genomic_DNA"/>
</dbReference>
<proteinExistence type="predicted"/>